<sequence>MAAILSWLNDNEAQKWLNDNQGVVSAAIFLLTALFGWASGIFGALRRKPKLKLAIIPGPTLCTTFTTGAKHGDFPVHRTALSLYLRVSNVGTAATSIENVSLGYHWYLRPRFTFEWVRYRLFWYWLDQPAITMTDFQADVGQHIKIYPSLFQGSATTGRSTDVYLQAGQSVNGVVYFEQRDSWGGFMPFPKSHRTRVKVAVKDVFGTHHKQCFWIPVVPLAEAQKYNPSFGQTYHSLQQEGGKAGA</sequence>
<name>A0ABZ2P489_9BRAD</name>
<dbReference type="EMBL" id="CP147711">
    <property type="protein sequence ID" value="WXC82004.1"/>
    <property type="molecule type" value="Genomic_DNA"/>
</dbReference>
<dbReference type="Proteomes" id="UP001432046">
    <property type="component" value="Chromosome"/>
</dbReference>
<keyword evidence="3" id="KW-1185">Reference proteome</keyword>
<protein>
    <submittedName>
        <fullName evidence="2">Uncharacterized protein</fullName>
    </submittedName>
</protein>
<keyword evidence="1" id="KW-0472">Membrane</keyword>
<reference evidence="2" key="2">
    <citation type="submission" date="2024-03" db="EMBL/GenBank/DDBJ databases">
        <authorList>
            <person name="Bromfield E.S.P."/>
            <person name="Cloutier S."/>
        </authorList>
    </citation>
    <scope>NUCLEOTIDE SEQUENCE</scope>
    <source>
        <strain evidence="2">5S5</strain>
    </source>
</reference>
<organism evidence="2 3">
    <name type="scientific">Bradyrhizobium septentrionale</name>
    <dbReference type="NCBI Taxonomy" id="1404411"/>
    <lineage>
        <taxon>Bacteria</taxon>
        <taxon>Pseudomonadati</taxon>
        <taxon>Pseudomonadota</taxon>
        <taxon>Alphaproteobacteria</taxon>
        <taxon>Hyphomicrobiales</taxon>
        <taxon>Nitrobacteraceae</taxon>
        <taxon>Bradyrhizobium</taxon>
    </lineage>
</organism>
<accession>A0ABZ2P489</accession>
<proteinExistence type="predicted"/>
<gene>
    <name evidence="2" type="ORF">WDK88_10610</name>
</gene>
<keyword evidence="1" id="KW-1133">Transmembrane helix</keyword>
<keyword evidence="1" id="KW-0812">Transmembrane</keyword>
<evidence type="ECO:0000313" key="3">
    <source>
        <dbReference type="Proteomes" id="UP001432046"/>
    </source>
</evidence>
<feature type="transmembrane region" description="Helical" evidence="1">
    <location>
        <begin position="23"/>
        <end position="45"/>
    </location>
</feature>
<evidence type="ECO:0000256" key="1">
    <source>
        <dbReference type="SAM" id="Phobius"/>
    </source>
</evidence>
<dbReference type="RefSeq" id="WP_210295573.1">
    <property type="nucleotide sequence ID" value="NZ_CP088288.1"/>
</dbReference>
<reference evidence="2" key="1">
    <citation type="journal article" date="2021" name="Int. J. Syst. Evol. Microbiol.">
        <title>Bradyrhizobium septentrionale sp. nov. (sv. septentrionale) and Bradyrhizobium quebecense sp. nov. (sv. septentrionale) associated with legumes native to Canada possess rearranged symbiosis genes and numerous insertion sequences.</title>
        <authorList>
            <person name="Bromfield E.S.P."/>
            <person name="Cloutier S."/>
        </authorList>
    </citation>
    <scope>NUCLEOTIDE SEQUENCE</scope>
    <source>
        <strain evidence="2">5S5</strain>
    </source>
</reference>
<evidence type="ECO:0000313" key="2">
    <source>
        <dbReference type="EMBL" id="WXC82004.1"/>
    </source>
</evidence>